<reference evidence="10" key="1">
    <citation type="submission" date="2025-08" db="UniProtKB">
        <authorList>
            <consortium name="RefSeq"/>
        </authorList>
    </citation>
    <scope>IDENTIFICATION</scope>
    <source>
        <tissue evidence="10">Spleen</tissue>
    </source>
</reference>
<dbReference type="GO" id="GO:0006955">
    <property type="term" value="P:immune response"/>
    <property type="evidence" value="ECO:0007669"/>
    <property type="project" value="TreeGrafter"/>
</dbReference>
<gene>
    <name evidence="10" type="primary">MICB</name>
</gene>
<keyword evidence="4" id="KW-0472">Membrane</keyword>
<feature type="compositionally biased region" description="Basic and acidic residues" evidence="7">
    <location>
        <begin position="312"/>
        <end position="323"/>
    </location>
</feature>
<dbReference type="GeneID" id="102819485"/>
<keyword evidence="6" id="KW-0325">Glycoprotein</keyword>
<dbReference type="GO" id="GO:0005615">
    <property type="term" value="C:extracellular space"/>
    <property type="evidence" value="ECO:0007669"/>
    <property type="project" value="TreeGrafter"/>
</dbReference>
<evidence type="ECO:0000256" key="6">
    <source>
        <dbReference type="ARBA" id="ARBA00023180"/>
    </source>
</evidence>
<dbReference type="SUPFAM" id="SSF48726">
    <property type="entry name" value="Immunoglobulin"/>
    <property type="match status" value="1"/>
</dbReference>
<dbReference type="Proteomes" id="UP000504623">
    <property type="component" value="Unplaced"/>
</dbReference>
<proteinExistence type="predicted"/>
<keyword evidence="5" id="KW-1015">Disulfide bond</keyword>
<evidence type="ECO:0000256" key="3">
    <source>
        <dbReference type="ARBA" id="ARBA00022729"/>
    </source>
</evidence>
<dbReference type="RefSeq" id="XP_006875736.1">
    <property type="nucleotide sequence ID" value="XM_006875674.1"/>
</dbReference>
<dbReference type="InterPro" id="IPR050208">
    <property type="entry name" value="MHC_class-I_related"/>
</dbReference>
<keyword evidence="3" id="KW-0732">Signal</keyword>
<accession>A0A9B0U2C3</accession>
<evidence type="ECO:0000259" key="8">
    <source>
        <dbReference type="PROSITE" id="PS50835"/>
    </source>
</evidence>
<feature type="domain" description="Ig-like" evidence="8">
    <location>
        <begin position="198"/>
        <end position="280"/>
    </location>
</feature>
<dbReference type="Pfam" id="PF07654">
    <property type="entry name" value="C1-set"/>
    <property type="match status" value="1"/>
</dbReference>
<dbReference type="GO" id="GO:0009897">
    <property type="term" value="C:external side of plasma membrane"/>
    <property type="evidence" value="ECO:0007669"/>
    <property type="project" value="TreeGrafter"/>
</dbReference>
<dbReference type="PROSITE" id="PS50835">
    <property type="entry name" value="IG_LIKE"/>
    <property type="match status" value="1"/>
</dbReference>
<dbReference type="Gene3D" id="3.30.500.10">
    <property type="entry name" value="MHC class I-like antigen recognition-like"/>
    <property type="match status" value="1"/>
</dbReference>
<evidence type="ECO:0000256" key="2">
    <source>
        <dbReference type="ARBA" id="ARBA00022475"/>
    </source>
</evidence>
<sequence>MSPTHRQQRSPTLTPCTPLRSLCYSTTVTSLDGSVQPRFHTEGHLDDKLFLCYDIEKGQAEPCGPRTETQLAAETSETKDLTDVGEVLRMTLAEILSSQGQKNGLHSFQEKRGCEMKEENLSRGFWNYSYDGEPFLSYDPENQTWTAQRFSALKIMKEWDAHSDKHKDYIYRVQGSICRKLQKYLKSGKNSKEQTVPPAVNVTCTKAIEGNTTLNCCASGFYPPKISLTWLQDGEPMNQYSQDFSDGNGTCMSITVPQGQEQRYRCHLEHNQKNSTYCVTCGSERSVAAAAAWRSGFRVRSRYLGGRRRSRKGEAERPPEDGRRRSRTTLGAGPAAAEREPSALRQGGREPARLCASCCARPRPARSPPPLPEWRPTTVVGTPATNTHHRPPTIELQPLIPDDQEVILEQKREEVVGGDDSEDQMVIRAPVPARSNNDARQKRRLVVASSRRATAWRVIWAVGPWWRLPS</sequence>
<evidence type="ECO:0000256" key="4">
    <source>
        <dbReference type="ARBA" id="ARBA00023136"/>
    </source>
</evidence>
<dbReference type="SUPFAM" id="SSF54452">
    <property type="entry name" value="MHC antigen-recognition domain"/>
    <property type="match status" value="1"/>
</dbReference>
<feature type="region of interest" description="Disordered" evidence="7">
    <location>
        <begin position="304"/>
        <end position="351"/>
    </location>
</feature>
<dbReference type="InterPro" id="IPR036179">
    <property type="entry name" value="Ig-like_dom_sf"/>
</dbReference>
<feature type="compositionally biased region" description="Basic and acidic residues" evidence="7">
    <location>
        <begin position="337"/>
        <end position="351"/>
    </location>
</feature>
<organism evidence="9 10">
    <name type="scientific">Chrysochloris asiatica</name>
    <name type="common">Cape golden mole</name>
    <dbReference type="NCBI Taxonomy" id="185453"/>
    <lineage>
        <taxon>Eukaryota</taxon>
        <taxon>Metazoa</taxon>
        <taxon>Chordata</taxon>
        <taxon>Craniata</taxon>
        <taxon>Vertebrata</taxon>
        <taxon>Euteleostomi</taxon>
        <taxon>Mammalia</taxon>
        <taxon>Eutheria</taxon>
        <taxon>Afrotheria</taxon>
        <taxon>Chrysochloridae</taxon>
        <taxon>Chrysochlorinae</taxon>
        <taxon>Chrysochloris</taxon>
    </lineage>
</organism>
<dbReference type="Pfam" id="PF00129">
    <property type="entry name" value="MHC_I"/>
    <property type="match status" value="1"/>
</dbReference>
<keyword evidence="2" id="KW-1003">Cell membrane</keyword>
<dbReference type="InterPro" id="IPR037055">
    <property type="entry name" value="MHC_I-like_Ag-recog_sf"/>
</dbReference>
<dbReference type="Gene3D" id="2.60.40.10">
    <property type="entry name" value="Immunoglobulins"/>
    <property type="match status" value="1"/>
</dbReference>
<dbReference type="SMART" id="SM00407">
    <property type="entry name" value="IGc1"/>
    <property type="match status" value="1"/>
</dbReference>
<dbReference type="FunFam" id="3.30.500.10:FF:000003">
    <property type="entry name" value="IgG receptor FcRn large subunit p51"/>
    <property type="match status" value="1"/>
</dbReference>
<evidence type="ECO:0000313" key="9">
    <source>
        <dbReference type="Proteomes" id="UP000504623"/>
    </source>
</evidence>
<evidence type="ECO:0000256" key="1">
    <source>
        <dbReference type="ARBA" id="ARBA00004236"/>
    </source>
</evidence>
<keyword evidence="9" id="KW-1185">Reference proteome</keyword>
<name>A0A9B0U2C3_CHRAS</name>
<dbReference type="PANTHER" id="PTHR16675:SF154">
    <property type="entry name" value="MHC CLASS I POLYPEPTIDE-RELATED SEQUENCE A-RELATED"/>
    <property type="match status" value="1"/>
</dbReference>
<dbReference type="OrthoDB" id="9837366at2759"/>
<evidence type="ECO:0000256" key="7">
    <source>
        <dbReference type="SAM" id="MobiDB-lite"/>
    </source>
</evidence>
<dbReference type="InterPro" id="IPR011162">
    <property type="entry name" value="MHC_I/II-like_Ag-recog"/>
</dbReference>
<dbReference type="AlphaFoldDB" id="A0A9B0U2C3"/>
<dbReference type="PANTHER" id="PTHR16675">
    <property type="entry name" value="MHC CLASS I-RELATED"/>
    <property type="match status" value="1"/>
</dbReference>
<dbReference type="InterPro" id="IPR007110">
    <property type="entry name" value="Ig-like_dom"/>
</dbReference>
<dbReference type="InterPro" id="IPR011161">
    <property type="entry name" value="MHC_I-like_Ag-recog"/>
</dbReference>
<dbReference type="InterPro" id="IPR003597">
    <property type="entry name" value="Ig_C1-set"/>
</dbReference>
<evidence type="ECO:0000256" key="5">
    <source>
        <dbReference type="ARBA" id="ARBA00023157"/>
    </source>
</evidence>
<evidence type="ECO:0000313" key="10">
    <source>
        <dbReference type="RefSeq" id="XP_006875736.1"/>
    </source>
</evidence>
<dbReference type="CTD" id="4277"/>
<comment type="subcellular location">
    <subcellularLocation>
        <location evidence="1">Cell membrane</location>
    </subcellularLocation>
</comment>
<dbReference type="InterPro" id="IPR013783">
    <property type="entry name" value="Ig-like_fold"/>
</dbReference>
<protein>
    <submittedName>
        <fullName evidence="10">MHC class I polypeptide-related sequence B</fullName>
    </submittedName>
</protein>